<evidence type="ECO:0000313" key="2">
    <source>
        <dbReference type="Proteomes" id="UP000198304"/>
    </source>
</evidence>
<evidence type="ECO:0000313" key="1">
    <source>
        <dbReference type="EMBL" id="SNT04212.1"/>
    </source>
</evidence>
<reference evidence="1 2" key="1">
    <citation type="submission" date="2017-06" db="EMBL/GenBank/DDBJ databases">
        <authorList>
            <person name="Kim H.J."/>
            <person name="Triplett B.A."/>
        </authorList>
    </citation>
    <scope>NUCLEOTIDE SEQUENCE [LARGE SCALE GENOMIC DNA]</scope>
    <source>
        <strain evidence="1 2">SCA</strain>
    </source>
</reference>
<dbReference type="EMBL" id="FZOJ01000035">
    <property type="protein sequence ID" value="SNT04212.1"/>
    <property type="molecule type" value="Genomic_DNA"/>
</dbReference>
<protein>
    <submittedName>
        <fullName evidence="1">Uncharacterized protein</fullName>
    </submittedName>
</protein>
<accession>A0A239JF29</accession>
<dbReference type="RefSeq" id="WP_207652625.1">
    <property type="nucleotide sequence ID" value="NZ_FZOJ01000035.1"/>
</dbReference>
<name>A0A239JF29_9FIRM</name>
<proteinExistence type="predicted"/>
<organism evidence="1 2">
    <name type="scientific">Anaerovirgula multivorans</name>
    <dbReference type="NCBI Taxonomy" id="312168"/>
    <lineage>
        <taxon>Bacteria</taxon>
        <taxon>Bacillati</taxon>
        <taxon>Bacillota</taxon>
        <taxon>Clostridia</taxon>
        <taxon>Peptostreptococcales</taxon>
        <taxon>Natronincolaceae</taxon>
        <taxon>Anaerovirgula</taxon>
    </lineage>
</organism>
<gene>
    <name evidence="1" type="ORF">SAMN05446037_103511</name>
</gene>
<dbReference type="Proteomes" id="UP000198304">
    <property type="component" value="Unassembled WGS sequence"/>
</dbReference>
<keyword evidence="2" id="KW-1185">Reference proteome</keyword>
<sequence>MRQKMVVFAVIFILSTCLVGCSNYGIKNEPAIESSIETSASTVEDAKKEESCIPGNTSEPFIGRKDLDSETEKFFYGTWSVEKLLGFADSYNDASEYPTGQKIIGNQIIIDKDFFSSKGLEGYKPYQFELDKPIYEIEEIHYNADSFYRVDKIDLKSLNMNDEVKVLSVSDSSTGLAIPASFLDVNNDRLLLVLEATVFELKRVTE</sequence>
<dbReference type="AlphaFoldDB" id="A0A239JF29"/>